<comment type="caution">
    <text evidence="2">The sequence shown here is derived from an EMBL/GenBank/DDBJ whole genome shotgun (WGS) entry which is preliminary data.</text>
</comment>
<dbReference type="InterPro" id="IPR046981">
    <property type="entry name" value="G1P_cyt_trans"/>
</dbReference>
<protein>
    <submittedName>
        <fullName evidence="2">Glucose-1-phosphate cytidylyltransferase</fullName>
    </submittedName>
</protein>
<keyword evidence="2" id="KW-0548">Nucleotidyltransferase</keyword>
<evidence type="ECO:0000259" key="1">
    <source>
        <dbReference type="Pfam" id="PF00483"/>
    </source>
</evidence>
<dbReference type="Proteomes" id="UP000178735">
    <property type="component" value="Unassembled WGS sequence"/>
</dbReference>
<dbReference type="InterPro" id="IPR013446">
    <property type="entry name" value="G1P_cyt_trans-like"/>
</dbReference>
<reference evidence="2 3" key="1">
    <citation type="journal article" date="2016" name="Nat. Commun.">
        <title>Thousands of microbial genomes shed light on interconnected biogeochemical processes in an aquifer system.</title>
        <authorList>
            <person name="Anantharaman K."/>
            <person name="Brown C.T."/>
            <person name="Hug L.A."/>
            <person name="Sharon I."/>
            <person name="Castelle C.J."/>
            <person name="Probst A.J."/>
            <person name="Thomas B.C."/>
            <person name="Singh A."/>
            <person name="Wilkins M.J."/>
            <person name="Karaoz U."/>
            <person name="Brodie E.L."/>
            <person name="Williams K.H."/>
            <person name="Hubbard S.S."/>
            <person name="Banfield J.F."/>
        </authorList>
    </citation>
    <scope>NUCLEOTIDE SEQUENCE [LARGE SCALE GENOMIC DNA]</scope>
</reference>
<dbReference type="STRING" id="1817813.A2008_12230"/>
<evidence type="ECO:0000313" key="2">
    <source>
        <dbReference type="EMBL" id="OGM06053.1"/>
    </source>
</evidence>
<dbReference type="PANTHER" id="PTHR47183">
    <property type="entry name" value="GLUCOSE-1-PHOSPHATE CYTIDYLYLTRANSFERASE-RELATED"/>
    <property type="match status" value="1"/>
</dbReference>
<dbReference type="InterPro" id="IPR029044">
    <property type="entry name" value="Nucleotide-diphossugar_trans"/>
</dbReference>
<proteinExistence type="predicted"/>
<dbReference type="SUPFAM" id="SSF53448">
    <property type="entry name" value="Nucleotide-diphospho-sugar transferases"/>
    <property type="match status" value="1"/>
</dbReference>
<gene>
    <name evidence="2" type="ORF">A2008_12230</name>
</gene>
<dbReference type="EMBL" id="MGFH01000082">
    <property type="protein sequence ID" value="OGM06053.1"/>
    <property type="molecule type" value="Genomic_DNA"/>
</dbReference>
<accession>A0A1F7WTC7</accession>
<dbReference type="PANTHER" id="PTHR47183:SF1">
    <property type="entry name" value="GLUCOSE-1-PHOSPHATE CYTIDYLYLTRANSFERASE"/>
    <property type="match status" value="1"/>
</dbReference>
<evidence type="ECO:0000313" key="3">
    <source>
        <dbReference type="Proteomes" id="UP000178735"/>
    </source>
</evidence>
<dbReference type="NCBIfam" id="TIGR02623">
    <property type="entry name" value="G1P_cyt_trans"/>
    <property type="match status" value="1"/>
</dbReference>
<dbReference type="Gene3D" id="3.90.550.10">
    <property type="entry name" value="Spore Coat Polysaccharide Biosynthesis Protein SpsA, Chain A"/>
    <property type="match status" value="1"/>
</dbReference>
<dbReference type="InterPro" id="IPR005835">
    <property type="entry name" value="NTP_transferase_dom"/>
</dbReference>
<dbReference type="GO" id="GO:0047343">
    <property type="term" value="F:glucose-1-phosphate cytidylyltransferase activity"/>
    <property type="evidence" value="ECO:0007669"/>
    <property type="project" value="InterPro"/>
</dbReference>
<dbReference type="AlphaFoldDB" id="A0A1F7WTC7"/>
<dbReference type="Pfam" id="PF00483">
    <property type="entry name" value="NTP_transferase"/>
    <property type="match status" value="1"/>
</dbReference>
<name>A0A1F7WTC7_9BACT</name>
<sequence>MKVVIFCGGIGTRLKEETEFKPKPMVKIGNKPILWHIMKTFSHYGYKDFVLCLGYKGDMIREYFYNYELLNSDVTIELGCKDRIDIHRGHEEIGWKITLVDTGEKTLKGGRLKLIEKYVDSDEFFLTYGDGLANVNIQSLLEFHQKHKKMATVTGINPASRFGELVVAGDSVTAFNEKPEKSSGLINGGYMVLNKKVFDYVTCDEQCDFEVGAMEKIAHEGQLMVYKHEKSWACMDNIRDMDYLNKLWNENKAFWKVWN</sequence>
<dbReference type="CDD" id="cd02524">
    <property type="entry name" value="G1P_cytidylyltransferase"/>
    <property type="match status" value="1"/>
</dbReference>
<keyword evidence="2" id="KW-0808">Transferase</keyword>
<dbReference type="GO" id="GO:0009243">
    <property type="term" value="P:O antigen biosynthetic process"/>
    <property type="evidence" value="ECO:0007669"/>
    <property type="project" value="InterPro"/>
</dbReference>
<organism evidence="2 3">
    <name type="scientific">Candidatus Wallbacteria bacterium GWC2_49_35</name>
    <dbReference type="NCBI Taxonomy" id="1817813"/>
    <lineage>
        <taxon>Bacteria</taxon>
        <taxon>Candidatus Walliibacteriota</taxon>
    </lineage>
</organism>
<feature type="domain" description="Nucleotidyl transferase" evidence="1">
    <location>
        <begin position="2"/>
        <end position="232"/>
    </location>
</feature>